<accession>A0A154NXR8</accession>
<evidence type="ECO:0000313" key="2">
    <source>
        <dbReference type="EMBL" id="KZC04459.1"/>
    </source>
</evidence>
<gene>
    <name evidence="2" type="ORF">WN55_05271</name>
</gene>
<dbReference type="EMBL" id="KQ434781">
    <property type="protein sequence ID" value="KZC04459.1"/>
    <property type="molecule type" value="Genomic_DNA"/>
</dbReference>
<organism evidence="2 3">
    <name type="scientific">Dufourea novaeangliae</name>
    <name type="common">Sweat bee</name>
    <dbReference type="NCBI Taxonomy" id="178035"/>
    <lineage>
        <taxon>Eukaryota</taxon>
        <taxon>Metazoa</taxon>
        <taxon>Ecdysozoa</taxon>
        <taxon>Arthropoda</taxon>
        <taxon>Hexapoda</taxon>
        <taxon>Insecta</taxon>
        <taxon>Pterygota</taxon>
        <taxon>Neoptera</taxon>
        <taxon>Endopterygota</taxon>
        <taxon>Hymenoptera</taxon>
        <taxon>Apocrita</taxon>
        <taxon>Aculeata</taxon>
        <taxon>Apoidea</taxon>
        <taxon>Anthophila</taxon>
        <taxon>Halictidae</taxon>
        <taxon>Rophitinae</taxon>
        <taxon>Dufourea</taxon>
    </lineage>
</organism>
<dbReference type="Proteomes" id="UP000076502">
    <property type="component" value="Unassembled WGS sequence"/>
</dbReference>
<sequence length="71" mass="8268">MELSHPVTITEEYVHRRDQRTHTHTHALESPTRREGSNGQRCSSLHEFYCIRVGLADHEVSPPLREYTPQS</sequence>
<dbReference type="AlphaFoldDB" id="A0A154NXR8"/>
<keyword evidence="3" id="KW-1185">Reference proteome</keyword>
<protein>
    <submittedName>
        <fullName evidence="2">Uncharacterized protein</fullName>
    </submittedName>
</protein>
<proteinExistence type="predicted"/>
<reference evidence="2 3" key="1">
    <citation type="submission" date="2015-07" db="EMBL/GenBank/DDBJ databases">
        <title>The genome of Dufourea novaeangliae.</title>
        <authorList>
            <person name="Pan H."/>
            <person name="Kapheim K."/>
        </authorList>
    </citation>
    <scope>NUCLEOTIDE SEQUENCE [LARGE SCALE GENOMIC DNA]</scope>
    <source>
        <strain evidence="2">0120121106</strain>
        <tissue evidence="2">Whole body</tissue>
    </source>
</reference>
<name>A0A154NXR8_DUFNO</name>
<evidence type="ECO:0000313" key="3">
    <source>
        <dbReference type="Proteomes" id="UP000076502"/>
    </source>
</evidence>
<feature type="region of interest" description="Disordered" evidence="1">
    <location>
        <begin position="1"/>
        <end position="41"/>
    </location>
</feature>
<evidence type="ECO:0000256" key="1">
    <source>
        <dbReference type="SAM" id="MobiDB-lite"/>
    </source>
</evidence>